<feature type="region of interest" description="Disordered" evidence="1">
    <location>
        <begin position="95"/>
        <end position="116"/>
    </location>
</feature>
<feature type="region of interest" description="Disordered" evidence="1">
    <location>
        <begin position="178"/>
        <end position="288"/>
    </location>
</feature>
<evidence type="ECO:0000313" key="4">
    <source>
        <dbReference type="Proteomes" id="UP001240150"/>
    </source>
</evidence>
<evidence type="ECO:0000313" key="3">
    <source>
        <dbReference type="EMBL" id="WIM95091.1"/>
    </source>
</evidence>
<feature type="compositionally biased region" description="Low complexity" evidence="1">
    <location>
        <begin position="224"/>
        <end position="266"/>
    </location>
</feature>
<keyword evidence="2" id="KW-0812">Transmembrane</keyword>
<feature type="transmembrane region" description="Helical" evidence="2">
    <location>
        <begin position="153"/>
        <end position="175"/>
    </location>
</feature>
<keyword evidence="2" id="KW-1133">Transmembrane helix</keyword>
<evidence type="ECO:0000256" key="1">
    <source>
        <dbReference type="SAM" id="MobiDB-lite"/>
    </source>
</evidence>
<sequence length="288" mass="28511">MTEHAQPRIWAGIDIPKTLAGTLAAVSAAVVGSFLGVAGTLIGAALVSLISSIATEIYHRYLERGTKKLQAAFVTTDGTPSSAFVPSAAAVGTPQVAAGHHPASEAPVSPAAPHPPIAAHVAAPARSGAAPHPAGTHPVTTAAPVRRIRWKRVALVAGALFLLAMGTLTTAELLAGRSAQDATSGRDSGAPTVFNWTGNHSDDDRKPAPAGTPTDSGPTSDPRPAGTDATTTPGDSGTGSTEPAPGPTTEAPADPTPTGGSETGSGQDSGSPSGEGAEQQGATEQSQQ</sequence>
<feature type="compositionally biased region" description="Low complexity" evidence="1">
    <location>
        <begin position="100"/>
        <end position="109"/>
    </location>
</feature>
<gene>
    <name evidence="3" type="ORF">ACTOB_007162</name>
</gene>
<organism evidence="3 4">
    <name type="scientific">Actinoplanes oblitus</name>
    <dbReference type="NCBI Taxonomy" id="3040509"/>
    <lineage>
        <taxon>Bacteria</taxon>
        <taxon>Bacillati</taxon>
        <taxon>Actinomycetota</taxon>
        <taxon>Actinomycetes</taxon>
        <taxon>Micromonosporales</taxon>
        <taxon>Micromonosporaceae</taxon>
        <taxon>Actinoplanes</taxon>
    </lineage>
</organism>
<keyword evidence="2" id="KW-0472">Membrane</keyword>
<dbReference type="Proteomes" id="UP001240150">
    <property type="component" value="Chromosome"/>
</dbReference>
<feature type="transmembrane region" description="Helical" evidence="2">
    <location>
        <begin position="23"/>
        <end position="50"/>
    </location>
</feature>
<dbReference type="RefSeq" id="WP_284916368.1">
    <property type="nucleotide sequence ID" value="NZ_CP126980.1"/>
</dbReference>
<keyword evidence="4" id="KW-1185">Reference proteome</keyword>
<reference evidence="3 4" key="1">
    <citation type="submission" date="2023-06" db="EMBL/GenBank/DDBJ databases">
        <authorList>
            <person name="Yushchuk O."/>
            <person name="Binda E."/>
            <person name="Ruckert-Reed C."/>
            <person name="Fedorenko V."/>
            <person name="Kalinowski J."/>
            <person name="Marinelli F."/>
        </authorList>
    </citation>
    <scope>NUCLEOTIDE SEQUENCE [LARGE SCALE GENOMIC DNA]</scope>
    <source>
        <strain evidence="3 4">NRRL 3884</strain>
    </source>
</reference>
<name>A0ABY8WB78_9ACTN</name>
<feature type="region of interest" description="Disordered" evidence="1">
    <location>
        <begin position="121"/>
        <end position="140"/>
    </location>
</feature>
<dbReference type="EMBL" id="CP126980">
    <property type="protein sequence ID" value="WIM95091.1"/>
    <property type="molecule type" value="Genomic_DNA"/>
</dbReference>
<protein>
    <submittedName>
        <fullName evidence="3">Uncharacterized protein</fullName>
    </submittedName>
</protein>
<evidence type="ECO:0000256" key="2">
    <source>
        <dbReference type="SAM" id="Phobius"/>
    </source>
</evidence>
<proteinExistence type="predicted"/>
<accession>A0ABY8WB78</accession>